<keyword evidence="2" id="KW-1185">Reference proteome</keyword>
<reference evidence="1 2" key="1">
    <citation type="journal article" date="2017" name="Gigascience">
        <title>Genome sequence of the small brown planthopper, Laodelphax striatellus.</title>
        <authorList>
            <person name="Zhu J."/>
            <person name="Jiang F."/>
            <person name="Wang X."/>
            <person name="Yang P."/>
            <person name="Bao Y."/>
            <person name="Zhao W."/>
            <person name="Wang W."/>
            <person name="Lu H."/>
            <person name="Wang Q."/>
            <person name="Cui N."/>
            <person name="Li J."/>
            <person name="Chen X."/>
            <person name="Luo L."/>
            <person name="Yu J."/>
            <person name="Kang L."/>
            <person name="Cui F."/>
        </authorList>
    </citation>
    <scope>NUCLEOTIDE SEQUENCE [LARGE SCALE GENOMIC DNA]</scope>
    <source>
        <strain evidence="1">Lst14</strain>
    </source>
</reference>
<gene>
    <name evidence="1" type="ORF">LSTR_LSTR017014</name>
</gene>
<accession>A0A482XAW5</accession>
<protein>
    <submittedName>
        <fullName evidence="1">Uncharacterized protein</fullName>
    </submittedName>
</protein>
<dbReference type="InParanoid" id="A0A482XAW5"/>
<dbReference type="EMBL" id="QKKF02014017">
    <property type="protein sequence ID" value="RZF42802.1"/>
    <property type="molecule type" value="Genomic_DNA"/>
</dbReference>
<dbReference type="Proteomes" id="UP000291343">
    <property type="component" value="Unassembled WGS sequence"/>
</dbReference>
<name>A0A482XAW5_LAOST</name>
<proteinExistence type="predicted"/>
<comment type="caution">
    <text evidence="1">The sequence shown here is derived from an EMBL/GenBank/DDBJ whole genome shotgun (WGS) entry which is preliminary data.</text>
</comment>
<sequence>MVEQKPQFRNYDYYLKENEIYGSVISPGYEAGSHIRVGQAWQQEVGDKTHLVDCEFLDDAYLDAYKPVVYYYENPPEVAYGLLIFKQVWNCTTSKSMKNPPLSPINFYKIVSIMRGVRPVNTIFYFDGIDVFLDTTAAQSRRGKAPIWTASFLEIKYIDPKTKKVLRYGEFEFSSLDQI</sequence>
<evidence type="ECO:0000313" key="1">
    <source>
        <dbReference type="EMBL" id="RZF42802.1"/>
    </source>
</evidence>
<evidence type="ECO:0000313" key="2">
    <source>
        <dbReference type="Proteomes" id="UP000291343"/>
    </source>
</evidence>
<dbReference type="AlphaFoldDB" id="A0A482XAW5"/>
<organism evidence="1 2">
    <name type="scientific">Laodelphax striatellus</name>
    <name type="common">Small brown planthopper</name>
    <name type="synonym">Delphax striatella</name>
    <dbReference type="NCBI Taxonomy" id="195883"/>
    <lineage>
        <taxon>Eukaryota</taxon>
        <taxon>Metazoa</taxon>
        <taxon>Ecdysozoa</taxon>
        <taxon>Arthropoda</taxon>
        <taxon>Hexapoda</taxon>
        <taxon>Insecta</taxon>
        <taxon>Pterygota</taxon>
        <taxon>Neoptera</taxon>
        <taxon>Paraneoptera</taxon>
        <taxon>Hemiptera</taxon>
        <taxon>Auchenorrhyncha</taxon>
        <taxon>Fulgoroidea</taxon>
        <taxon>Delphacidae</taxon>
        <taxon>Criomorphinae</taxon>
        <taxon>Laodelphax</taxon>
    </lineage>
</organism>